<evidence type="ECO:0000256" key="5">
    <source>
        <dbReference type="ARBA" id="ARBA00022898"/>
    </source>
</evidence>
<dbReference type="InterPro" id="IPR046342">
    <property type="entry name" value="CBS_dom_sf"/>
</dbReference>
<dbReference type="PANTHER" id="PTHR10314">
    <property type="entry name" value="CYSTATHIONINE BETA-SYNTHASE"/>
    <property type="match status" value="1"/>
</dbReference>
<proteinExistence type="inferred from homology"/>
<evidence type="ECO:0000256" key="6">
    <source>
        <dbReference type="ARBA" id="ARBA00023122"/>
    </source>
</evidence>
<dbReference type="EMBL" id="JAFCIX010000336">
    <property type="protein sequence ID" value="KAH6594257.1"/>
    <property type="molecule type" value="Genomic_DNA"/>
</dbReference>
<evidence type="ECO:0000256" key="4">
    <source>
        <dbReference type="ARBA" id="ARBA00012041"/>
    </source>
</evidence>
<dbReference type="Proteomes" id="UP001648503">
    <property type="component" value="Unassembled WGS sequence"/>
</dbReference>
<evidence type="ECO:0000256" key="9">
    <source>
        <dbReference type="ARBA" id="ARBA00047490"/>
    </source>
</evidence>
<dbReference type="InterPro" id="IPR001216">
    <property type="entry name" value="P-phosphate_BS"/>
</dbReference>
<dbReference type="PROSITE" id="PS51371">
    <property type="entry name" value="CBS"/>
    <property type="match status" value="1"/>
</dbReference>
<dbReference type="InterPro" id="IPR050214">
    <property type="entry name" value="Cys_Synth/Cystath_Beta-Synth"/>
</dbReference>
<evidence type="ECO:0000256" key="1">
    <source>
        <dbReference type="ARBA" id="ARBA00001933"/>
    </source>
</evidence>
<dbReference type="InterPro" id="IPR005857">
    <property type="entry name" value="Cysta_beta_synth"/>
</dbReference>
<evidence type="ECO:0000256" key="11">
    <source>
        <dbReference type="RuleBase" id="RU361204"/>
    </source>
</evidence>
<comment type="catalytic activity">
    <reaction evidence="9 11">
        <text>L-homocysteine + L-serine = L,L-cystathionine + H2O</text>
        <dbReference type="Rhea" id="RHEA:10112"/>
        <dbReference type="ChEBI" id="CHEBI:15377"/>
        <dbReference type="ChEBI" id="CHEBI:33384"/>
        <dbReference type="ChEBI" id="CHEBI:58161"/>
        <dbReference type="ChEBI" id="CHEBI:58199"/>
        <dbReference type="EC" id="4.2.1.22"/>
    </reaction>
</comment>
<keyword evidence="7 11" id="KW-0456">Lyase</keyword>
<dbReference type="SMART" id="SM00116">
    <property type="entry name" value="CBS"/>
    <property type="match status" value="1"/>
</dbReference>
<evidence type="ECO:0000256" key="3">
    <source>
        <dbReference type="ARBA" id="ARBA00007103"/>
    </source>
</evidence>
<keyword evidence="11" id="KW-0028">Amino-acid biosynthesis</keyword>
<evidence type="ECO:0000313" key="14">
    <source>
        <dbReference type="Proteomes" id="UP001648503"/>
    </source>
</evidence>
<keyword evidence="11" id="KW-0198">Cysteine biosynthesis</keyword>
<dbReference type="EC" id="4.2.1.22" evidence="4 11"/>
<dbReference type="NCBIfam" id="TIGR01137">
    <property type="entry name" value="cysta_beta"/>
    <property type="match status" value="1"/>
</dbReference>
<dbReference type="Gene3D" id="3.40.50.1100">
    <property type="match status" value="2"/>
</dbReference>
<protein>
    <recommendedName>
        <fullName evidence="8 11">Cystathionine beta-synthase</fullName>
        <ecNumber evidence="4 11">4.2.1.22</ecNumber>
    </recommendedName>
</protein>
<evidence type="ECO:0000313" key="13">
    <source>
        <dbReference type="EMBL" id="KAH6594257.1"/>
    </source>
</evidence>
<evidence type="ECO:0000256" key="2">
    <source>
        <dbReference type="ARBA" id="ARBA00005003"/>
    </source>
</evidence>
<evidence type="ECO:0000256" key="8">
    <source>
        <dbReference type="ARBA" id="ARBA00026192"/>
    </source>
</evidence>
<dbReference type="SUPFAM" id="SSF53686">
    <property type="entry name" value="Tryptophan synthase beta subunit-like PLP-dependent enzymes"/>
    <property type="match status" value="1"/>
</dbReference>
<dbReference type="Pfam" id="PF00571">
    <property type="entry name" value="CBS"/>
    <property type="match status" value="1"/>
</dbReference>
<comment type="caution">
    <text evidence="13">The sequence shown here is derived from an EMBL/GenBank/DDBJ whole genome shotgun (WGS) entry which is preliminary data.</text>
</comment>
<gene>
    <name evidence="13" type="ORF">BASA50_006729</name>
</gene>
<name>A0ABQ8F8X4_9FUNG</name>
<dbReference type="PROSITE" id="PS00901">
    <property type="entry name" value="CYS_SYNTHASE"/>
    <property type="match status" value="1"/>
</dbReference>
<comment type="pathway">
    <text evidence="2">Amino-acid biosynthesis; L-cysteine biosynthesis; L-cysteine from L-homocysteine and L-serine: step 1/2.</text>
</comment>
<dbReference type="Gene3D" id="3.10.580.10">
    <property type="entry name" value="CBS-domain"/>
    <property type="match status" value="1"/>
</dbReference>
<dbReference type="InterPro" id="IPR000644">
    <property type="entry name" value="CBS_dom"/>
</dbReference>
<comment type="similarity">
    <text evidence="3 11">Belongs to the cysteine synthase/cystathionine beta-synthase family.</text>
</comment>
<keyword evidence="5 11" id="KW-0663">Pyridoxal phosphate</keyword>
<dbReference type="CDD" id="cd01561">
    <property type="entry name" value="CBS_like"/>
    <property type="match status" value="1"/>
</dbReference>
<sequence>MASTTSTSTSPLATHPESAWDRSHILNNILEHIGGTPAVRINRIGAEEGLECELVAKCEFFNAGGSVKDRIGRRMVEHGETDGILIPGATIIEPTSGNTGIGLALAAAVKGYRAIITLPEKMSQEKVDVLKALGAEIIRTPTEAAWDSPDSHIGVAKRLNKEIPNSWIPDQYANENNPLAHYHGTAEEIYKQCGGKLDMFVASVGTGGTIAGIGKRLKELIPNIQVIGVDPFGSILALPDSLNEQGVHSYQVEGIGYDFVPDVLNRTYVDAWVKTDDKESFLMSRRLIRSEGLLVGGSSGAAMVGAIKAARTLKKGQRCMVLFADSVRNYMTKFLNDDWMNKMGFVDEATAMENEIKKNQWGGATIRDLGLPPAITVPQKTPVVKAIELLQTNGFDQLPVTSASDSRHLVGLVTLGGLLAKIASGRTKVTDPVQDGMYAFKTAPKFTEVTIDTPLESLSKFFESNSSACVTFRDLDGELHVASVVTKVDLLAFLVKKSSPA</sequence>
<dbReference type="InterPro" id="IPR001926">
    <property type="entry name" value="TrpB-like_PALP"/>
</dbReference>
<dbReference type="Pfam" id="PF00291">
    <property type="entry name" value="PALP"/>
    <property type="match status" value="1"/>
</dbReference>
<keyword evidence="14" id="KW-1185">Reference proteome</keyword>
<evidence type="ECO:0000256" key="7">
    <source>
        <dbReference type="ARBA" id="ARBA00023239"/>
    </source>
</evidence>
<comment type="cofactor">
    <cofactor evidence="1 11">
        <name>pyridoxal 5'-phosphate</name>
        <dbReference type="ChEBI" id="CHEBI:597326"/>
    </cofactor>
</comment>
<dbReference type="SUPFAM" id="SSF54631">
    <property type="entry name" value="CBS-domain pair"/>
    <property type="match status" value="1"/>
</dbReference>
<reference evidence="13 14" key="1">
    <citation type="submission" date="2021-02" db="EMBL/GenBank/DDBJ databases">
        <title>Variation within the Batrachochytrium salamandrivorans European outbreak.</title>
        <authorList>
            <person name="Kelly M."/>
            <person name="Pasmans F."/>
            <person name="Shea T.P."/>
            <person name="Munoz J.F."/>
            <person name="Carranza S."/>
            <person name="Cuomo C.A."/>
            <person name="Martel A."/>
        </authorList>
    </citation>
    <scope>NUCLEOTIDE SEQUENCE [LARGE SCALE GENOMIC DNA]</scope>
    <source>
        <strain evidence="13 14">AMFP18/2</strain>
    </source>
</reference>
<evidence type="ECO:0000259" key="12">
    <source>
        <dbReference type="PROSITE" id="PS51371"/>
    </source>
</evidence>
<evidence type="ECO:0000256" key="10">
    <source>
        <dbReference type="PROSITE-ProRule" id="PRU00703"/>
    </source>
</evidence>
<feature type="domain" description="CBS" evidence="12">
    <location>
        <begin position="370"/>
        <end position="429"/>
    </location>
</feature>
<keyword evidence="6 10" id="KW-0129">CBS domain</keyword>
<dbReference type="InterPro" id="IPR036052">
    <property type="entry name" value="TrpB-like_PALP_sf"/>
</dbReference>
<organism evidence="13 14">
    <name type="scientific">Batrachochytrium salamandrivorans</name>
    <dbReference type="NCBI Taxonomy" id="1357716"/>
    <lineage>
        <taxon>Eukaryota</taxon>
        <taxon>Fungi</taxon>
        <taxon>Fungi incertae sedis</taxon>
        <taxon>Chytridiomycota</taxon>
        <taxon>Chytridiomycota incertae sedis</taxon>
        <taxon>Chytridiomycetes</taxon>
        <taxon>Rhizophydiales</taxon>
        <taxon>Rhizophydiales incertae sedis</taxon>
        <taxon>Batrachochytrium</taxon>
    </lineage>
</organism>
<accession>A0ABQ8F8X4</accession>